<evidence type="ECO:0000259" key="6">
    <source>
        <dbReference type="PROSITE" id="PS51007"/>
    </source>
</evidence>
<feature type="signal peptide" evidence="5">
    <location>
        <begin position="1"/>
        <end position="24"/>
    </location>
</feature>
<proteinExistence type="predicted"/>
<accession>A0A1H4DGP9</accession>
<dbReference type="GO" id="GO:0020037">
    <property type="term" value="F:heme binding"/>
    <property type="evidence" value="ECO:0007669"/>
    <property type="project" value="InterPro"/>
</dbReference>
<dbReference type="PROSITE" id="PS51007">
    <property type="entry name" value="CYTC"/>
    <property type="match status" value="1"/>
</dbReference>
<dbReference type="STRING" id="89524.SAMN05444370_11016"/>
<dbReference type="NCBIfam" id="TIGR04485">
    <property type="entry name" value="thiosulf_SoxX"/>
    <property type="match status" value="1"/>
</dbReference>
<dbReference type="Pfam" id="PF00034">
    <property type="entry name" value="Cytochrom_C"/>
    <property type="match status" value="1"/>
</dbReference>
<reference evidence="7 8" key="1">
    <citation type="submission" date="2016-10" db="EMBL/GenBank/DDBJ databases">
        <authorList>
            <person name="de Groot N.N."/>
        </authorList>
    </citation>
    <scope>NUCLEOTIDE SEQUENCE [LARGE SCALE GENOMIC DNA]</scope>
    <source>
        <strain evidence="7 8">DSM 15345</strain>
    </source>
</reference>
<evidence type="ECO:0000256" key="4">
    <source>
        <dbReference type="PROSITE-ProRule" id="PRU00433"/>
    </source>
</evidence>
<feature type="domain" description="Cytochrome c" evidence="6">
    <location>
        <begin position="47"/>
        <end position="153"/>
    </location>
</feature>
<dbReference type="OrthoDB" id="9793634at2"/>
<dbReference type="SUPFAM" id="SSF46626">
    <property type="entry name" value="Cytochrome c"/>
    <property type="match status" value="1"/>
</dbReference>
<name>A0A1H4DGP9_9RHOB</name>
<evidence type="ECO:0000256" key="1">
    <source>
        <dbReference type="ARBA" id="ARBA00022617"/>
    </source>
</evidence>
<gene>
    <name evidence="7" type="ORF">SAMN05444370_11016</name>
</gene>
<dbReference type="GO" id="GO:0046872">
    <property type="term" value="F:metal ion binding"/>
    <property type="evidence" value="ECO:0007669"/>
    <property type="project" value="UniProtKB-KW"/>
</dbReference>
<feature type="chain" id="PRO_5011490694" evidence="5">
    <location>
        <begin position="25"/>
        <end position="154"/>
    </location>
</feature>
<keyword evidence="5" id="KW-0732">Signal</keyword>
<evidence type="ECO:0000256" key="3">
    <source>
        <dbReference type="ARBA" id="ARBA00023004"/>
    </source>
</evidence>
<keyword evidence="8" id="KW-1185">Reference proteome</keyword>
<keyword evidence="2 4" id="KW-0479">Metal-binding</keyword>
<evidence type="ECO:0000313" key="8">
    <source>
        <dbReference type="Proteomes" id="UP000198703"/>
    </source>
</evidence>
<evidence type="ECO:0000313" key="7">
    <source>
        <dbReference type="EMBL" id="SEA71686.1"/>
    </source>
</evidence>
<protein>
    <submittedName>
        <fullName evidence="7">Monoheme cytochrome SoxX (Sulfur oxidation)</fullName>
    </submittedName>
</protein>
<evidence type="ECO:0000256" key="2">
    <source>
        <dbReference type="ARBA" id="ARBA00022723"/>
    </source>
</evidence>
<keyword evidence="1 4" id="KW-0349">Heme</keyword>
<keyword evidence="3 4" id="KW-0408">Iron</keyword>
<sequence length="154" mass="16118">MTSQTARLAAAALAALLAGAAAQAEIAPSDVAIADGALETPVADAPGDAERGKAWYADRGLGNCMTCHQNAALPEISFQGDVAPPLDGVGARYSEAELRAIVVNSKEVFGEQTFMPAFYRIDGLKIVRKESVGKPILDAQQVEDVVAYLKTLTD</sequence>
<evidence type="ECO:0000256" key="5">
    <source>
        <dbReference type="SAM" id="SignalP"/>
    </source>
</evidence>
<dbReference type="Gene3D" id="1.10.760.10">
    <property type="entry name" value="Cytochrome c-like domain"/>
    <property type="match status" value="1"/>
</dbReference>
<dbReference type="GO" id="GO:0009055">
    <property type="term" value="F:electron transfer activity"/>
    <property type="evidence" value="ECO:0007669"/>
    <property type="project" value="InterPro"/>
</dbReference>
<dbReference type="InterPro" id="IPR030999">
    <property type="entry name" value="Thiosulf_SoxX"/>
</dbReference>
<dbReference type="RefSeq" id="WP_093254556.1">
    <property type="nucleotide sequence ID" value="NZ_FNQM01000010.1"/>
</dbReference>
<dbReference type="Proteomes" id="UP000198703">
    <property type="component" value="Unassembled WGS sequence"/>
</dbReference>
<dbReference type="InterPro" id="IPR009056">
    <property type="entry name" value="Cyt_c-like_dom"/>
</dbReference>
<organism evidence="7 8">
    <name type="scientific">Rubrimonas cliftonensis</name>
    <dbReference type="NCBI Taxonomy" id="89524"/>
    <lineage>
        <taxon>Bacteria</taxon>
        <taxon>Pseudomonadati</taxon>
        <taxon>Pseudomonadota</taxon>
        <taxon>Alphaproteobacteria</taxon>
        <taxon>Rhodobacterales</taxon>
        <taxon>Paracoccaceae</taxon>
        <taxon>Rubrimonas</taxon>
    </lineage>
</organism>
<dbReference type="InterPro" id="IPR036909">
    <property type="entry name" value="Cyt_c-like_dom_sf"/>
</dbReference>
<dbReference type="EMBL" id="FNQM01000010">
    <property type="protein sequence ID" value="SEA71686.1"/>
    <property type="molecule type" value="Genomic_DNA"/>
</dbReference>
<dbReference type="AlphaFoldDB" id="A0A1H4DGP9"/>